<name>A0A844M3R0_9GAMM</name>
<dbReference type="RefSeq" id="WP_204902254.1">
    <property type="nucleotide sequence ID" value="NZ_WFKQ01000195.1"/>
</dbReference>
<gene>
    <name evidence="1" type="ORF">GB996_12490</name>
</gene>
<reference evidence="1 2" key="1">
    <citation type="journal article" date="2019" name="PLoS ONE">
        <title>Pup mortality in New Zealand sea lions (Phocarctos hookeri) at Enderby Island, Auckland Islands, 2013-18.</title>
        <authorList>
            <person name="Michael S.A."/>
            <person name="Hayman D.T.S."/>
            <person name="Gray R."/>
            <person name="Zhang J."/>
            <person name="Rogers L."/>
            <person name="Roe W.D."/>
        </authorList>
    </citation>
    <scope>NUCLEOTIDE SEQUENCE [LARGE SCALE GENOMIC DNA]</scope>
    <source>
        <strain evidence="1 2">SM868</strain>
    </source>
</reference>
<sequence length="68" mass="7670">VIQTYPFSFSGVLTGNWYKSKQIDLKASEAQERTLNMEYKEIVDGNNTDLVLEWAENPDVIFDGNGGI</sequence>
<organism evidence="1 2">
    <name type="scientific">Psychrobacter sanguinis</name>
    <dbReference type="NCBI Taxonomy" id="861445"/>
    <lineage>
        <taxon>Bacteria</taxon>
        <taxon>Pseudomonadati</taxon>
        <taxon>Pseudomonadota</taxon>
        <taxon>Gammaproteobacteria</taxon>
        <taxon>Moraxellales</taxon>
        <taxon>Moraxellaceae</taxon>
        <taxon>Psychrobacter</taxon>
    </lineage>
</organism>
<accession>A0A844M3R0</accession>
<keyword evidence="2" id="KW-1185">Reference proteome</keyword>
<comment type="caution">
    <text evidence="1">The sequence shown here is derived from an EMBL/GenBank/DDBJ whole genome shotgun (WGS) entry which is preliminary data.</text>
</comment>
<protein>
    <submittedName>
        <fullName evidence="1">Uncharacterized protein</fullName>
    </submittedName>
</protein>
<dbReference type="EMBL" id="WFKQ01000195">
    <property type="protein sequence ID" value="MUG33589.1"/>
    <property type="molecule type" value="Genomic_DNA"/>
</dbReference>
<evidence type="ECO:0000313" key="1">
    <source>
        <dbReference type="EMBL" id="MUG33589.1"/>
    </source>
</evidence>
<evidence type="ECO:0000313" key="2">
    <source>
        <dbReference type="Proteomes" id="UP000442109"/>
    </source>
</evidence>
<dbReference type="AlphaFoldDB" id="A0A844M3R0"/>
<dbReference type="Proteomes" id="UP000442109">
    <property type="component" value="Unassembled WGS sequence"/>
</dbReference>
<proteinExistence type="predicted"/>
<feature type="non-terminal residue" evidence="1">
    <location>
        <position position="1"/>
    </location>
</feature>